<dbReference type="InterPro" id="IPR036976">
    <property type="entry name" value="RimM_N_sf"/>
</dbReference>
<proteinExistence type="inferred from homology"/>
<dbReference type="AlphaFoldDB" id="L0K6E7"/>
<comment type="similarity">
    <text evidence="5">Belongs to the RimM family.</text>
</comment>
<accession>L0K6E7</accession>
<dbReference type="InterPro" id="IPR009000">
    <property type="entry name" value="Transl_B-barrel_sf"/>
</dbReference>
<comment type="domain">
    <text evidence="5">The PRC barrel domain binds ribosomal protein uS19.</text>
</comment>
<evidence type="ECO:0000259" key="6">
    <source>
        <dbReference type="Pfam" id="PF01782"/>
    </source>
</evidence>
<evidence type="ECO:0000256" key="2">
    <source>
        <dbReference type="ARBA" id="ARBA00022517"/>
    </source>
</evidence>
<reference evidence="9" key="1">
    <citation type="submission" date="2012-02" db="EMBL/GenBank/DDBJ databases">
        <title>The complete genome of Halobacteroides halobius DSM 5150.</title>
        <authorList>
            <person name="Lucas S."/>
            <person name="Copeland A."/>
            <person name="Lapidus A."/>
            <person name="Glavina del Rio T."/>
            <person name="Dalin E."/>
            <person name="Tice H."/>
            <person name="Bruce D."/>
            <person name="Goodwin L."/>
            <person name="Pitluck S."/>
            <person name="Peters L."/>
            <person name="Mikhailova N."/>
            <person name="Gu W."/>
            <person name="Kyrpides N."/>
            <person name="Mavromatis K."/>
            <person name="Ivanova N."/>
            <person name="Brettin T."/>
            <person name="Detter J.C."/>
            <person name="Han C."/>
            <person name="Larimer F."/>
            <person name="Land M."/>
            <person name="Hauser L."/>
            <person name="Markowitz V."/>
            <person name="Cheng J.-F."/>
            <person name="Hugenholtz P."/>
            <person name="Woyke T."/>
            <person name="Wu D."/>
            <person name="Tindall B."/>
            <person name="Pomrenke H."/>
            <person name="Brambilla E."/>
            <person name="Klenk H.-P."/>
            <person name="Eisen J.A."/>
        </authorList>
    </citation>
    <scope>NUCLEOTIDE SEQUENCE [LARGE SCALE GENOMIC DNA]</scope>
    <source>
        <strain evidence="9">ATCC 35273 / DSM 5150 / MD-1</strain>
    </source>
</reference>
<dbReference type="PANTHER" id="PTHR33692">
    <property type="entry name" value="RIBOSOME MATURATION FACTOR RIMM"/>
    <property type="match status" value="1"/>
</dbReference>
<dbReference type="EMBL" id="CP003359">
    <property type="protein sequence ID" value="AGB40601.1"/>
    <property type="molecule type" value="Genomic_DNA"/>
</dbReference>
<organism evidence="8 9">
    <name type="scientific">Halobacteroides halobius (strain ATCC 35273 / DSM 5150 / MD-1)</name>
    <dbReference type="NCBI Taxonomy" id="748449"/>
    <lineage>
        <taxon>Bacteria</taxon>
        <taxon>Bacillati</taxon>
        <taxon>Bacillota</taxon>
        <taxon>Clostridia</taxon>
        <taxon>Halanaerobiales</taxon>
        <taxon>Halobacteroidaceae</taxon>
        <taxon>Halobacteroides</taxon>
    </lineage>
</organism>
<dbReference type="HOGENOM" id="CLU_077636_3_1_9"/>
<evidence type="ECO:0000256" key="1">
    <source>
        <dbReference type="ARBA" id="ARBA00022490"/>
    </source>
</evidence>
<dbReference type="Pfam" id="PF24986">
    <property type="entry name" value="PRC_RimM"/>
    <property type="match status" value="1"/>
</dbReference>
<keyword evidence="9" id="KW-1185">Reference proteome</keyword>
<dbReference type="RefSeq" id="WP_015326327.1">
    <property type="nucleotide sequence ID" value="NC_019978.1"/>
</dbReference>
<dbReference type="GO" id="GO:0043022">
    <property type="term" value="F:ribosome binding"/>
    <property type="evidence" value="ECO:0007669"/>
    <property type="project" value="InterPro"/>
</dbReference>
<name>L0K6E7_HALHC</name>
<evidence type="ECO:0000256" key="3">
    <source>
        <dbReference type="ARBA" id="ARBA00022552"/>
    </source>
</evidence>
<dbReference type="Gene3D" id="2.40.30.60">
    <property type="entry name" value="RimM"/>
    <property type="match status" value="1"/>
</dbReference>
<comment type="function">
    <text evidence="5">An accessory protein needed during the final step in the assembly of 30S ribosomal subunit, possibly for assembly of the head region. Essential for efficient processing of 16S rRNA. May be needed both before and after RbfA during the maturation of 16S rRNA. It has affinity for free ribosomal 30S subunits but not for 70S ribosomes.</text>
</comment>
<evidence type="ECO:0000256" key="5">
    <source>
        <dbReference type="HAMAP-Rule" id="MF_00014"/>
    </source>
</evidence>
<dbReference type="InterPro" id="IPR011033">
    <property type="entry name" value="PRC_barrel-like_sf"/>
</dbReference>
<evidence type="ECO:0000313" key="9">
    <source>
        <dbReference type="Proteomes" id="UP000010880"/>
    </source>
</evidence>
<dbReference type="InterPro" id="IPR011961">
    <property type="entry name" value="RimM"/>
</dbReference>
<protein>
    <recommendedName>
        <fullName evidence="5">Ribosome maturation factor RimM</fullName>
    </recommendedName>
</protein>
<dbReference type="InterPro" id="IPR002676">
    <property type="entry name" value="RimM_N"/>
</dbReference>
<keyword evidence="4 5" id="KW-0143">Chaperone</keyword>
<dbReference type="SUPFAM" id="SSF50346">
    <property type="entry name" value="PRC-barrel domain"/>
    <property type="match status" value="1"/>
</dbReference>
<dbReference type="STRING" id="748449.Halha_0628"/>
<dbReference type="PANTHER" id="PTHR33692:SF1">
    <property type="entry name" value="RIBOSOME MATURATION FACTOR RIMM"/>
    <property type="match status" value="1"/>
</dbReference>
<dbReference type="HAMAP" id="MF_00014">
    <property type="entry name" value="Ribosome_mat_RimM"/>
    <property type="match status" value="1"/>
</dbReference>
<dbReference type="GO" id="GO:0005737">
    <property type="term" value="C:cytoplasm"/>
    <property type="evidence" value="ECO:0007669"/>
    <property type="project" value="UniProtKB-SubCell"/>
</dbReference>
<comment type="subunit">
    <text evidence="5">Binds ribosomal protein uS19.</text>
</comment>
<dbReference type="GO" id="GO:0042274">
    <property type="term" value="P:ribosomal small subunit biogenesis"/>
    <property type="evidence" value="ECO:0007669"/>
    <property type="project" value="UniProtKB-UniRule"/>
</dbReference>
<dbReference type="KEGG" id="hhl:Halha_0628"/>
<keyword evidence="3 5" id="KW-0698">rRNA processing</keyword>
<comment type="subcellular location">
    <subcellularLocation>
        <location evidence="5">Cytoplasm</location>
    </subcellularLocation>
</comment>
<evidence type="ECO:0000259" key="7">
    <source>
        <dbReference type="Pfam" id="PF24986"/>
    </source>
</evidence>
<dbReference type="eggNOG" id="COG0806">
    <property type="taxonomic scope" value="Bacteria"/>
</dbReference>
<dbReference type="Proteomes" id="UP000010880">
    <property type="component" value="Chromosome"/>
</dbReference>
<sequence>MAEKLITIGKITRHQGNKGEVRVKALTDFPEHFKELKEVYLVKRNNKVKVEIENVRYHKGFVILKFINFDDIGKAIEYKDYDIKIFESDTKDLEEGSYYLYQVIGLEVYTNDNDYLGKVEDILETGANDVYIVNNKEEELLIPALKDVIKEIDLDNNKMEVELPAGLR</sequence>
<evidence type="ECO:0000313" key="8">
    <source>
        <dbReference type="EMBL" id="AGB40601.1"/>
    </source>
</evidence>
<feature type="domain" description="Ribosome maturation factor RimM PRC barrel" evidence="7">
    <location>
        <begin position="102"/>
        <end position="167"/>
    </location>
</feature>
<dbReference type="Pfam" id="PF01782">
    <property type="entry name" value="RimM"/>
    <property type="match status" value="1"/>
</dbReference>
<keyword evidence="1 5" id="KW-0963">Cytoplasm</keyword>
<dbReference type="GO" id="GO:0006364">
    <property type="term" value="P:rRNA processing"/>
    <property type="evidence" value="ECO:0007669"/>
    <property type="project" value="UniProtKB-UniRule"/>
</dbReference>
<evidence type="ECO:0000256" key="4">
    <source>
        <dbReference type="ARBA" id="ARBA00023186"/>
    </source>
</evidence>
<keyword evidence="2 5" id="KW-0690">Ribosome biogenesis</keyword>
<dbReference type="OrthoDB" id="9810331at2"/>
<feature type="domain" description="RimM N-terminal" evidence="6">
    <location>
        <begin position="7"/>
        <end position="88"/>
    </location>
</feature>
<dbReference type="NCBIfam" id="TIGR02273">
    <property type="entry name" value="16S_RimM"/>
    <property type="match status" value="1"/>
</dbReference>
<gene>
    <name evidence="5" type="primary">rimM</name>
    <name evidence="8" type="ordered locus">Halha_0628</name>
</gene>
<dbReference type="PATRIC" id="fig|748449.3.peg.588"/>
<dbReference type="GO" id="GO:0005840">
    <property type="term" value="C:ribosome"/>
    <property type="evidence" value="ECO:0007669"/>
    <property type="project" value="InterPro"/>
</dbReference>
<dbReference type="SUPFAM" id="SSF50447">
    <property type="entry name" value="Translation proteins"/>
    <property type="match status" value="1"/>
</dbReference>
<dbReference type="Gene3D" id="2.30.30.240">
    <property type="entry name" value="PRC-barrel domain"/>
    <property type="match status" value="1"/>
</dbReference>
<dbReference type="InterPro" id="IPR056792">
    <property type="entry name" value="PRC_RimM"/>
</dbReference>